<dbReference type="Proteomes" id="UP000092565">
    <property type="component" value="Chromosome"/>
</dbReference>
<name>A0A1B0ZU21_9RHOB</name>
<keyword evidence="2" id="KW-0808">Transferase</keyword>
<dbReference type="GO" id="GO:0016747">
    <property type="term" value="F:acyltransferase activity, transferring groups other than amino-acyl groups"/>
    <property type="evidence" value="ECO:0007669"/>
    <property type="project" value="InterPro"/>
</dbReference>
<sequence>MVWRAARAADIPQIERLLRQHLQSSMFLLGNLQDPGNGQEMDLWVQDDHSGVFGLTEAGMVLMQAPHARAEDWQEASALLAGRSIVGCAGDTAQLRAFLAASDLVSCPTRLDENEPGFSLDLDQLEIPKAEQAALIPLAAAPRDLVLDWRAAYHREVLGAGAEVSEEKAAQDIAGYLDRDSHRVLSIAGQPVAMTGFNAQIPEVVQIGGVYTPPGLRGRGLARLAVALHLDEARKAGAQRAVLFAASPAAARAYEAIGFRPAGSFSLVLFAPEQEVP</sequence>
<feature type="domain" description="N-acetyltransferase" evidence="1">
    <location>
        <begin position="133"/>
        <end position="277"/>
    </location>
</feature>
<dbReference type="AlphaFoldDB" id="A0A1B0ZU21"/>
<dbReference type="InterPro" id="IPR016181">
    <property type="entry name" value="Acyl_CoA_acyltransferase"/>
</dbReference>
<organism evidence="2 3">
    <name type="scientific">Phaeobacter gallaeciensis</name>
    <dbReference type="NCBI Taxonomy" id="60890"/>
    <lineage>
        <taxon>Bacteria</taxon>
        <taxon>Pseudomonadati</taxon>
        <taxon>Pseudomonadota</taxon>
        <taxon>Alphaproteobacteria</taxon>
        <taxon>Rhodobacterales</taxon>
        <taxon>Roseobacteraceae</taxon>
        <taxon>Phaeobacter</taxon>
    </lineage>
</organism>
<dbReference type="CDD" id="cd04301">
    <property type="entry name" value="NAT_SF"/>
    <property type="match status" value="1"/>
</dbReference>
<dbReference type="Gene3D" id="3.40.630.30">
    <property type="match status" value="1"/>
</dbReference>
<dbReference type="InterPro" id="IPR000182">
    <property type="entry name" value="GNAT_dom"/>
</dbReference>
<dbReference type="OrthoDB" id="7365268at2"/>
<proteinExistence type="predicted"/>
<dbReference type="SUPFAM" id="SSF55729">
    <property type="entry name" value="Acyl-CoA N-acyltransferases (Nat)"/>
    <property type="match status" value="1"/>
</dbReference>
<keyword evidence="3" id="KW-1185">Reference proteome</keyword>
<evidence type="ECO:0000259" key="1">
    <source>
        <dbReference type="PROSITE" id="PS51186"/>
    </source>
</evidence>
<dbReference type="EMBL" id="CP015124">
    <property type="protein sequence ID" value="ANP37655.1"/>
    <property type="molecule type" value="Genomic_DNA"/>
</dbReference>
<dbReference type="PATRIC" id="fig|60890.4.peg.2696"/>
<evidence type="ECO:0000313" key="3">
    <source>
        <dbReference type="Proteomes" id="UP000092565"/>
    </source>
</evidence>
<gene>
    <name evidence="2" type="ORF">JL2886_02769</name>
</gene>
<dbReference type="Pfam" id="PF00583">
    <property type="entry name" value="Acetyltransf_1"/>
    <property type="match status" value="1"/>
</dbReference>
<reference evidence="2 3" key="1">
    <citation type="submission" date="2016-04" db="EMBL/GenBank/DDBJ databases">
        <authorList>
            <person name="Evans L.H."/>
            <person name="Alamgir A."/>
            <person name="Owens N."/>
            <person name="Weber N.D."/>
            <person name="Virtaneva K."/>
            <person name="Barbian K."/>
            <person name="Babar A."/>
            <person name="Rosenke K."/>
        </authorList>
    </citation>
    <scope>NUCLEOTIDE SEQUENCE [LARGE SCALE GENOMIC DNA]</scope>
    <source>
        <strain evidence="2 3">JL2886</strain>
    </source>
</reference>
<protein>
    <submittedName>
        <fullName evidence="2">GCN5 family acetyltransferase</fullName>
    </submittedName>
</protein>
<accession>A0A1B0ZU21</accession>
<dbReference type="PROSITE" id="PS51186">
    <property type="entry name" value="GNAT"/>
    <property type="match status" value="1"/>
</dbReference>
<dbReference type="RefSeq" id="WP_065272446.1">
    <property type="nucleotide sequence ID" value="NZ_CP015124.1"/>
</dbReference>
<evidence type="ECO:0000313" key="2">
    <source>
        <dbReference type="EMBL" id="ANP37655.1"/>
    </source>
</evidence>